<dbReference type="CDD" id="cd00854">
    <property type="entry name" value="NagA"/>
    <property type="match status" value="1"/>
</dbReference>
<keyword evidence="3 5" id="KW-0378">Hydrolase</keyword>
<dbReference type="Pfam" id="PF22643">
    <property type="entry name" value="NagA_N"/>
    <property type="match status" value="1"/>
</dbReference>
<reference evidence="8" key="1">
    <citation type="journal article" date="2019" name="Int. J. Syst. Evol. Microbiol.">
        <title>The Global Catalogue of Microorganisms (GCM) 10K type strain sequencing project: providing services to taxonomists for standard genome sequencing and annotation.</title>
        <authorList>
            <consortium name="The Broad Institute Genomics Platform"/>
            <consortium name="The Broad Institute Genome Sequencing Center for Infectious Disease"/>
            <person name="Wu L."/>
            <person name="Ma J."/>
        </authorList>
    </citation>
    <scope>NUCLEOTIDE SEQUENCE [LARGE SCALE GENOMIC DNA]</scope>
    <source>
        <strain evidence="8">CCUG 54939</strain>
    </source>
</reference>
<dbReference type="Proteomes" id="UP001595692">
    <property type="component" value="Unassembled WGS sequence"/>
</dbReference>
<evidence type="ECO:0000313" key="8">
    <source>
        <dbReference type="Proteomes" id="UP001595692"/>
    </source>
</evidence>
<evidence type="ECO:0000256" key="5">
    <source>
        <dbReference type="PIRNR" id="PIRNR038994"/>
    </source>
</evidence>
<protein>
    <submittedName>
        <fullName evidence="7">N-acetylglucosamine-6-phosphate deacetylase</fullName>
        <ecNumber evidence="7">3.5.1.25</ecNumber>
    </submittedName>
</protein>
<dbReference type="PANTHER" id="PTHR11113">
    <property type="entry name" value="N-ACETYLGLUCOSAMINE-6-PHOSPHATE DEACETYLASE"/>
    <property type="match status" value="1"/>
</dbReference>
<feature type="domain" description="Amidohydrolase-related" evidence="6">
    <location>
        <begin position="51"/>
        <end position="373"/>
    </location>
</feature>
<evidence type="ECO:0000256" key="2">
    <source>
        <dbReference type="ARBA" id="ARBA00022723"/>
    </source>
</evidence>
<evidence type="ECO:0000256" key="3">
    <source>
        <dbReference type="ARBA" id="ARBA00022801"/>
    </source>
</evidence>
<organism evidence="7 8">
    <name type="scientific">Pseudaeromonas sharmana</name>
    <dbReference type="NCBI Taxonomy" id="328412"/>
    <lineage>
        <taxon>Bacteria</taxon>
        <taxon>Pseudomonadati</taxon>
        <taxon>Pseudomonadota</taxon>
        <taxon>Gammaproteobacteria</taxon>
        <taxon>Aeromonadales</taxon>
        <taxon>Aeromonadaceae</taxon>
        <taxon>Pseudaeromonas</taxon>
    </lineage>
</organism>
<dbReference type="SUPFAM" id="SSF51556">
    <property type="entry name" value="Metallo-dependent hydrolases"/>
    <property type="match status" value="1"/>
</dbReference>
<keyword evidence="2" id="KW-0479">Metal-binding</keyword>
<dbReference type="RefSeq" id="WP_377153354.1">
    <property type="nucleotide sequence ID" value="NZ_JBHSAF010000014.1"/>
</dbReference>
<dbReference type="GO" id="GO:0008448">
    <property type="term" value="F:N-acetylglucosamine-6-phosphate deacetylase activity"/>
    <property type="evidence" value="ECO:0007669"/>
    <property type="project" value="UniProtKB-EC"/>
</dbReference>
<evidence type="ECO:0000256" key="1">
    <source>
        <dbReference type="ARBA" id="ARBA00010716"/>
    </source>
</evidence>
<evidence type="ECO:0000259" key="6">
    <source>
        <dbReference type="Pfam" id="PF01979"/>
    </source>
</evidence>
<dbReference type="InterPro" id="IPR006680">
    <property type="entry name" value="Amidohydro-rel"/>
</dbReference>
<dbReference type="PANTHER" id="PTHR11113:SF14">
    <property type="entry name" value="N-ACETYLGLUCOSAMINE-6-PHOSPHATE DEACETYLASE"/>
    <property type="match status" value="1"/>
</dbReference>
<comment type="caution">
    <text evidence="7">The sequence shown here is derived from an EMBL/GenBank/DDBJ whole genome shotgun (WGS) entry which is preliminary data.</text>
</comment>
<evidence type="ECO:0000256" key="4">
    <source>
        <dbReference type="ARBA" id="ARBA00023277"/>
    </source>
</evidence>
<dbReference type="InterPro" id="IPR011059">
    <property type="entry name" value="Metal-dep_hydrolase_composite"/>
</dbReference>
<accession>A0ABV8CQH3</accession>
<dbReference type="EC" id="3.5.1.25" evidence="7"/>
<dbReference type="Gene3D" id="3.20.20.140">
    <property type="entry name" value="Metal-dependent hydrolases"/>
    <property type="match status" value="1"/>
</dbReference>
<dbReference type="Pfam" id="PF01979">
    <property type="entry name" value="Amidohydro_1"/>
    <property type="match status" value="1"/>
</dbReference>
<evidence type="ECO:0000313" key="7">
    <source>
        <dbReference type="EMBL" id="MFC3914461.1"/>
    </source>
</evidence>
<dbReference type="SUPFAM" id="SSF51338">
    <property type="entry name" value="Composite domain of metallo-dependent hydrolases"/>
    <property type="match status" value="1"/>
</dbReference>
<keyword evidence="8" id="KW-1185">Reference proteome</keyword>
<dbReference type="PIRSF" id="PIRSF038994">
    <property type="entry name" value="NagA"/>
    <property type="match status" value="1"/>
</dbReference>
<comment type="similarity">
    <text evidence="1 5">Belongs to the metallo-dependent hydrolases superfamily. NagA family.</text>
</comment>
<dbReference type="Gene3D" id="2.30.40.10">
    <property type="entry name" value="Urease, subunit C, domain 1"/>
    <property type="match status" value="1"/>
</dbReference>
<sequence>MFALCNGLIHTGSDTLVDHAIVIEADTITALLPQTDLPADCPRMDLHGRHITAGFIDLQLNGCGGVMFNDAPNSLTLDAMHTANLKSGTTSFLPTLITSPDQDIQSAVLTVRHYMQCHAHRVPGVHLEGPYTNKLRKGIHPVEQIRRPSDAMIAFLCEHADCIAKITLAPEKNRPEHLRQLRDAGILLSIGHSAASYAEAMAGFDNGIRFATHLYNAMTPTLNGREPGIVGAIYDRDDIYAGIIVDGHHVHPANVRLAHRVLGERLCLVTDATAPAGAPDGFTQFDFCGSTVYYRDGQCVDRHGTLGGSALTMIEGVANLVKMVGLTLDEALRMASLYPAKAINCADRLGRIAPGFIANLAIFDDDFNVLATVDQGHYAEQGQ</sequence>
<name>A0ABV8CQH3_9GAMM</name>
<dbReference type="EMBL" id="JBHSAF010000014">
    <property type="protein sequence ID" value="MFC3914461.1"/>
    <property type="molecule type" value="Genomic_DNA"/>
</dbReference>
<gene>
    <name evidence="7" type="primary">nagA</name>
    <name evidence="7" type="ORF">ACFOSS_13425</name>
</gene>
<dbReference type="NCBIfam" id="NF008371">
    <property type="entry name" value="PRK11170.1"/>
    <property type="match status" value="1"/>
</dbReference>
<dbReference type="NCBIfam" id="TIGR00221">
    <property type="entry name" value="nagA"/>
    <property type="match status" value="1"/>
</dbReference>
<dbReference type="InterPro" id="IPR003764">
    <property type="entry name" value="GlcNAc_6-P_deAcase"/>
</dbReference>
<dbReference type="InterPro" id="IPR032466">
    <property type="entry name" value="Metal_Hydrolase"/>
</dbReference>
<keyword evidence="4 5" id="KW-0119">Carbohydrate metabolism</keyword>
<proteinExistence type="inferred from homology"/>